<organism evidence="1 2">
    <name type="scientific">Solirubrum puertoriconensis</name>
    <dbReference type="NCBI Taxonomy" id="1751427"/>
    <lineage>
        <taxon>Bacteria</taxon>
        <taxon>Pseudomonadati</taxon>
        <taxon>Bacteroidota</taxon>
        <taxon>Cytophagia</taxon>
        <taxon>Cytophagales</taxon>
    </lineage>
</organism>
<dbReference type="OrthoDB" id="4535590at2"/>
<dbReference type="AlphaFoldDB" id="A0A9X0L6C6"/>
<accession>A0A9X0L6C6</accession>
<dbReference type="Proteomes" id="UP000054223">
    <property type="component" value="Unassembled WGS sequence"/>
</dbReference>
<gene>
    <name evidence="1" type="ORF">ASU33_18695</name>
</gene>
<protein>
    <submittedName>
        <fullName evidence="1">Uncharacterized protein</fullName>
    </submittedName>
</protein>
<dbReference type="RefSeq" id="WP_059067977.1">
    <property type="nucleotide sequence ID" value="NZ_LNAL01000003.1"/>
</dbReference>
<comment type="caution">
    <text evidence="1">The sequence shown here is derived from an EMBL/GenBank/DDBJ whole genome shotgun (WGS) entry which is preliminary data.</text>
</comment>
<reference evidence="1 2" key="1">
    <citation type="submission" date="2015-11" db="EMBL/GenBank/DDBJ databases">
        <title>Solirubrum puertoriconensis gen. nov. an environmental bacteria isolated in Puerto Rico.</title>
        <authorList>
            <person name="Cuebas-Irizarry M.F."/>
            <person name="Montalvo-Rodriguez R."/>
        </authorList>
    </citation>
    <scope>NUCLEOTIDE SEQUENCE [LARGE SCALE GENOMIC DNA]</scope>
    <source>
        <strain evidence="1 2">MC1A</strain>
    </source>
</reference>
<evidence type="ECO:0000313" key="2">
    <source>
        <dbReference type="Proteomes" id="UP000054223"/>
    </source>
</evidence>
<evidence type="ECO:0000313" key="1">
    <source>
        <dbReference type="EMBL" id="KUG09714.1"/>
    </source>
</evidence>
<name>A0A9X0L6C6_SOLP1</name>
<keyword evidence="2" id="KW-1185">Reference proteome</keyword>
<proteinExistence type="predicted"/>
<sequence>MTTSDERADAFCGDYFGAIANVYPDLKELLCRWEQAPSSGLIRLGLFVYYNLDYLKKNGRLSAHDKRTDLAPQVLQWLVADQIASKIETAFFAAADPFLAEQMSTAVQMLGRYSPERYMGC</sequence>
<dbReference type="EMBL" id="LNAL01000003">
    <property type="protein sequence ID" value="KUG09714.1"/>
    <property type="molecule type" value="Genomic_DNA"/>
</dbReference>